<sequence>MAYLRLLFLLSSMAISQLVAAQAYPDKPVTLVIAFPPGASNDTVGRYLAQGLGSLWKQSVIVENRVGAGSAIGTAYVAKAKPDGYTLLLTSSAYTTLPAIMPQLSYSPEKDMTPVAMIGLSPLVLAVGPRVKAGNLREFIAEARARPVFFGTAGLGSATHFGGELINSAAGIDMKAVHYKGGGQVMVDMLGGRIDAFIATYSAVEPQLGDAKIRILAVMDKDRIDALPQVPTAAEQGLTGAESALWWGVFAPRGTPQPVIDKVNADIKAVMSKPEASRFLARQGGFARFLPPAVFADLVSREIHDWKALAQARGIKGQ</sequence>
<comment type="similarity">
    <text evidence="1">Belongs to the UPF0065 (bug) family.</text>
</comment>
<dbReference type="Gene3D" id="3.40.190.10">
    <property type="entry name" value="Periplasmic binding protein-like II"/>
    <property type="match status" value="1"/>
</dbReference>
<protein>
    <recommendedName>
        <fullName evidence="5">ABC transporter substrate-binding protein</fullName>
    </recommendedName>
</protein>
<dbReference type="SUPFAM" id="SSF53850">
    <property type="entry name" value="Periplasmic binding protein-like II"/>
    <property type="match status" value="1"/>
</dbReference>
<dbReference type="AlphaFoldDB" id="A0A261S539"/>
<dbReference type="PANTHER" id="PTHR42928:SF5">
    <property type="entry name" value="BLR1237 PROTEIN"/>
    <property type="match status" value="1"/>
</dbReference>
<dbReference type="Proteomes" id="UP000216020">
    <property type="component" value="Unassembled WGS sequence"/>
</dbReference>
<reference evidence="4" key="1">
    <citation type="submission" date="2017-05" db="EMBL/GenBank/DDBJ databases">
        <title>Complete and WGS of Bordetella genogroups.</title>
        <authorList>
            <person name="Spilker T."/>
            <person name="Lipuma J."/>
        </authorList>
    </citation>
    <scope>NUCLEOTIDE SEQUENCE [LARGE SCALE GENOMIC DNA]</scope>
    <source>
        <strain evidence="4">AU16122</strain>
    </source>
</reference>
<accession>A0A261S539</accession>
<dbReference type="InterPro" id="IPR005064">
    <property type="entry name" value="BUG"/>
</dbReference>
<keyword evidence="2" id="KW-0732">Signal</keyword>
<name>A0A261S539_9BORD</name>
<dbReference type="RefSeq" id="WP_094856489.1">
    <property type="nucleotide sequence ID" value="NZ_NEVM01000005.1"/>
</dbReference>
<evidence type="ECO:0000256" key="2">
    <source>
        <dbReference type="SAM" id="SignalP"/>
    </source>
</evidence>
<dbReference type="EMBL" id="NEVM01000005">
    <property type="protein sequence ID" value="OZI32082.1"/>
    <property type="molecule type" value="Genomic_DNA"/>
</dbReference>
<dbReference type="PIRSF" id="PIRSF017082">
    <property type="entry name" value="YflP"/>
    <property type="match status" value="1"/>
</dbReference>
<evidence type="ECO:0008006" key="5">
    <source>
        <dbReference type="Google" id="ProtNLM"/>
    </source>
</evidence>
<feature type="signal peptide" evidence="2">
    <location>
        <begin position="1"/>
        <end position="21"/>
    </location>
</feature>
<evidence type="ECO:0000313" key="4">
    <source>
        <dbReference type="Proteomes" id="UP000216020"/>
    </source>
</evidence>
<dbReference type="InterPro" id="IPR042100">
    <property type="entry name" value="Bug_dom1"/>
</dbReference>
<dbReference type="Gene3D" id="3.40.190.150">
    <property type="entry name" value="Bordetella uptake gene, domain 1"/>
    <property type="match status" value="1"/>
</dbReference>
<feature type="chain" id="PRO_5012401843" description="ABC transporter substrate-binding protein" evidence="2">
    <location>
        <begin position="22"/>
        <end position="318"/>
    </location>
</feature>
<organism evidence="3 4">
    <name type="scientific">Bordetella genomosp. 10</name>
    <dbReference type="NCBI Taxonomy" id="1416804"/>
    <lineage>
        <taxon>Bacteria</taxon>
        <taxon>Pseudomonadati</taxon>
        <taxon>Pseudomonadota</taxon>
        <taxon>Betaproteobacteria</taxon>
        <taxon>Burkholderiales</taxon>
        <taxon>Alcaligenaceae</taxon>
        <taxon>Bordetella</taxon>
    </lineage>
</organism>
<proteinExistence type="inferred from homology"/>
<gene>
    <name evidence="3" type="ORF">CAL29_30060</name>
</gene>
<comment type="caution">
    <text evidence="3">The sequence shown here is derived from an EMBL/GenBank/DDBJ whole genome shotgun (WGS) entry which is preliminary data.</text>
</comment>
<dbReference type="PANTHER" id="PTHR42928">
    <property type="entry name" value="TRICARBOXYLATE-BINDING PROTEIN"/>
    <property type="match status" value="1"/>
</dbReference>
<dbReference type="CDD" id="cd13578">
    <property type="entry name" value="PBP2_Bug27"/>
    <property type="match status" value="1"/>
</dbReference>
<dbReference type="OrthoDB" id="7374750at2"/>
<evidence type="ECO:0000256" key="1">
    <source>
        <dbReference type="ARBA" id="ARBA00006987"/>
    </source>
</evidence>
<keyword evidence="4" id="KW-1185">Reference proteome</keyword>
<dbReference type="Pfam" id="PF03401">
    <property type="entry name" value="TctC"/>
    <property type="match status" value="1"/>
</dbReference>
<evidence type="ECO:0000313" key="3">
    <source>
        <dbReference type="EMBL" id="OZI32082.1"/>
    </source>
</evidence>